<keyword evidence="2" id="KW-1185">Reference proteome</keyword>
<dbReference type="Proteomes" id="UP000293296">
    <property type="component" value="Chromosome"/>
</dbReference>
<dbReference type="AlphaFoldDB" id="A0A4P6HMU5"/>
<dbReference type="RefSeq" id="WP_129354112.1">
    <property type="nucleotide sequence ID" value="NZ_CP026538.1"/>
</dbReference>
<protein>
    <submittedName>
        <fullName evidence="1">Uncharacterized protein</fullName>
    </submittedName>
</protein>
<evidence type="ECO:0000313" key="1">
    <source>
        <dbReference type="EMBL" id="QAZ68557.1"/>
    </source>
</evidence>
<dbReference type="KEGG" id="dcb:C3Y92_15505"/>
<accession>A0A4P6HMU5</accession>
<reference evidence="1 2" key="1">
    <citation type="submission" date="2018-02" db="EMBL/GenBank/DDBJ databases">
        <title>Genome sequence of Desulfovibrio carbinolicus DSM 3852.</title>
        <authorList>
            <person name="Wilbanks E."/>
            <person name="Skennerton C.T."/>
            <person name="Orphan V.J."/>
        </authorList>
    </citation>
    <scope>NUCLEOTIDE SEQUENCE [LARGE SCALE GENOMIC DNA]</scope>
    <source>
        <strain evidence="1 2">DSM 3852</strain>
    </source>
</reference>
<gene>
    <name evidence="1" type="ORF">C3Y92_15505</name>
</gene>
<evidence type="ECO:0000313" key="2">
    <source>
        <dbReference type="Proteomes" id="UP000293296"/>
    </source>
</evidence>
<name>A0A4P6HMU5_9BACT</name>
<dbReference type="EMBL" id="CP026538">
    <property type="protein sequence ID" value="QAZ68557.1"/>
    <property type="molecule type" value="Genomic_DNA"/>
</dbReference>
<dbReference type="OrthoDB" id="5470789at2"/>
<proteinExistence type="predicted"/>
<organism evidence="1 2">
    <name type="scientific">Solidesulfovibrio carbinolicus</name>
    <dbReference type="NCBI Taxonomy" id="296842"/>
    <lineage>
        <taxon>Bacteria</taxon>
        <taxon>Pseudomonadati</taxon>
        <taxon>Thermodesulfobacteriota</taxon>
        <taxon>Desulfovibrionia</taxon>
        <taxon>Desulfovibrionales</taxon>
        <taxon>Desulfovibrionaceae</taxon>
        <taxon>Solidesulfovibrio</taxon>
    </lineage>
</organism>
<sequence length="175" mass="19696">MDSMMAEAKNPVLGQDFLTWLWFKSEKSGWLFKLPDDSEVNVYLEQKISVRGGVGEEAETATVSGPHAQFAEARLGVKSGKRVDRALIRFEQDGETWTVTVKADDFTLNALRPPKIDTRSEEGEDPDAKVLEKMFLIEKCTSFFDALYAQFLAVRLSPGWPGELSDFGEWLREGV</sequence>